<dbReference type="KEGG" id="bly:A2T55_14195"/>
<dbReference type="GO" id="GO:0005886">
    <property type="term" value="C:plasma membrane"/>
    <property type="evidence" value="ECO:0007669"/>
    <property type="project" value="UniProtKB-SubCell"/>
</dbReference>
<gene>
    <name evidence="7" type="ORF">A2T55_14195</name>
</gene>
<evidence type="ECO:0000256" key="2">
    <source>
        <dbReference type="ARBA" id="ARBA00009142"/>
    </source>
</evidence>
<comment type="similarity">
    <text evidence="2 6">Belongs to the 4-toluene sulfonate uptake permease (TSUP) (TC 2.A.102) family.</text>
</comment>
<dbReference type="InterPro" id="IPR002781">
    <property type="entry name" value="TM_pro_TauE-like"/>
</dbReference>
<organism evidence="7 8">
    <name type="scientific">Brevibacterium linens</name>
    <dbReference type="NCBI Taxonomy" id="1703"/>
    <lineage>
        <taxon>Bacteria</taxon>
        <taxon>Bacillati</taxon>
        <taxon>Actinomycetota</taxon>
        <taxon>Actinomycetes</taxon>
        <taxon>Micrococcales</taxon>
        <taxon>Brevibacteriaceae</taxon>
        <taxon>Brevibacterium</taxon>
    </lineage>
</organism>
<evidence type="ECO:0000256" key="1">
    <source>
        <dbReference type="ARBA" id="ARBA00004141"/>
    </source>
</evidence>
<keyword evidence="4 6" id="KW-1133">Transmembrane helix</keyword>
<feature type="transmembrane region" description="Helical" evidence="6">
    <location>
        <begin position="6"/>
        <end position="34"/>
    </location>
</feature>
<dbReference type="Proteomes" id="UP000075950">
    <property type="component" value="Chromosome"/>
</dbReference>
<dbReference type="PANTHER" id="PTHR43701">
    <property type="entry name" value="MEMBRANE TRANSPORTER PROTEIN MJ0441-RELATED"/>
    <property type="match status" value="1"/>
</dbReference>
<sequence length="255" mass="26146">MDISLIITFALALLIGISLGLLGGGGAILAVPVLTYITGLEPVEAIPTSLLIVGVTSGVSLTMHALKRRVQWRTGIIFGIAAMAGAFVGGRLGSAVPSPILMFSFAVVMIAAAVAMIRGRRESSDGEESARLPMVETIITGAVVGLVSGFVGAGGGFLIVPALALLARLPMRLAVATSLLVITMQSASGLAGYALSTPLDWGLGLTITALAVVGSFLGFWLSTRIPDGDLRRGFGVFVLFIATIVVVEETLQLVG</sequence>
<dbReference type="AlphaFoldDB" id="A0A144MXN1"/>
<reference evidence="8" key="1">
    <citation type="submission" date="2016-03" db="EMBL/GenBank/DDBJ databases">
        <authorList>
            <person name="Ploux O."/>
        </authorList>
    </citation>
    <scope>NUCLEOTIDE SEQUENCE [LARGE SCALE GENOMIC DNA]</scope>
    <source>
        <strain evidence="8">BS258</strain>
    </source>
</reference>
<feature type="transmembrane region" description="Helical" evidence="6">
    <location>
        <begin position="72"/>
        <end position="93"/>
    </location>
</feature>
<feature type="transmembrane region" description="Helical" evidence="6">
    <location>
        <begin position="100"/>
        <end position="118"/>
    </location>
</feature>
<dbReference type="PANTHER" id="PTHR43701:SF2">
    <property type="entry name" value="MEMBRANE TRANSPORTER PROTEIN YJNA-RELATED"/>
    <property type="match status" value="1"/>
</dbReference>
<name>A0A144MXN1_BRELN</name>
<keyword evidence="3 6" id="KW-0812">Transmembrane</keyword>
<feature type="transmembrane region" description="Helical" evidence="6">
    <location>
        <begin position="233"/>
        <end position="254"/>
    </location>
</feature>
<evidence type="ECO:0000256" key="4">
    <source>
        <dbReference type="ARBA" id="ARBA00022989"/>
    </source>
</evidence>
<keyword evidence="6" id="KW-1003">Cell membrane</keyword>
<feature type="transmembrane region" description="Helical" evidence="6">
    <location>
        <begin position="173"/>
        <end position="195"/>
    </location>
</feature>
<evidence type="ECO:0000256" key="6">
    <source>
        <dbReference type="RuleBase" id="RU363041"/>
    </source>
</evidence>
<accession>A0A144MXN1</accession>
<evidence type="ECO:0000313" key="8">
    <source>
        <dbReference type="Proteomes" id="UP000075950"/>
    </source>
</evidence>
<protein>
    <recommendedName>
        <fullName evidence="6">Probable membrane transporter protein</fullName>
    </recommendedName>
</protein>
<feature type="transmembrane region" description="Helical" evidence="6">
    <location>
        <begin position="138"/>
        <end position="166"/>
    </location>
</feature>
<dbReference type="Pfam" id="PF01925">
    <property type="entry name" value="TauE"/>
    <property type="match status" value="1"/>
</dbReference>
<dbReference type="InterPro" id="IPR051598">
    <property type="entry name" value="TSUP/Inactive_protease-like"/>
</dbReference>
<keyword evidence="5 6" id="KW-0472">Membrane</keyword>
<dbReference type="RefSeq" id="WP_062862937.1">
    <property type="nucleotide sequence ID" value="NZ_CP014869.1"/>
</dbReference>
<comment type="subcellular location">
    <subcellularLocation>
        <location evidence="6">Cell membrane</location>
        <topology evidence="6">Multi-pass membrane protein</topology>
    </subcellularLocation>
    <subcellularLocation>
        <location evidence="1">Membrane</location>
        <topology evidence="1">Multi-pass membrane protein</topology>
    </subcellularLocation>
</comment>
<evidence type="ECO:0000313" key="7">
    <source>
        <dbReference type="EMBL" id="AMT95552.1"/>
    </source>
</evidence>
<evidence type="ECO:0000256" key="3">
    <source>
        <dbReference type="ARBA" id="ARBA00022692"/>
    </source>
</evidence>
<evidence type="ECO:0000256" key="5">
    <source>
        <dbReference type="ARBA" id="ARBA00023136"/>
    </source>
</evidence>
<dbReference type="EMBL" id="CP014869">
    <property type="protein sequence ID" value="AMT95552.1"/>
    <property type="molecule type" value="Genomic_DNA"/>
</dbReference>
<proteinExistence type="inferred from homology"/>
<feature type="transmembrane region" description="Helical" evidence="6">
    <location>
        <begin position="201"/>
        <end position="221"/>
    </location>
</feature>